<evidence type="ECO:0000256" key="2">
    <source>
        <dbReference type="ARBA" id="ARBA00002974"/>
    </source>
</evidence>
<evidence type="ECO:0000256" key="4">
    <source>
        <dbReference type="ARBA" id="ARBA00012314"/>
    </source>
</evidence>
<keyword evidence="5 11" id="KW-0575">Peroxidase</keyword>
<dbReference type="FunFam" id="2.40.180.10:FF:000003">
    <property type="entry name" value="Catalase"/>
    <property type="match status" value="1"/>
</dbReference>
<keyword evidence="6 11" id="KW-0349">Heme</keyword>
<evidence type="ECO:0000256" key="7">
    <source>
        <dbReference type="ARBA" id="ARBA00022723"/>
    </source>
</evidence>
<dbReference type="InterPro" id="IPR010582">
    <property type="entry name" value="Catalase_immune_responsive"/>
</dbReference>
<feature type="binding site" description="axial binding residue" evidence="13">
    <location>
        <position position="460"/>
    </location>
    <ligand>
        <name>heme</name>
        <dbReference type="ChEBI" id="CHEBI:30413"/>
    </ligand>
    <ligandPart>
        <name>Fe</name>
        <dbReference type="ChEBI" id="CHEBI:18248"/>
    </ligandPart>
</feature>
<proteinExistence type="inferred from homology"/>
<keyword evidence="18" id="KW-1185">Reference proteome</keyword>
<comment type="catalytic activity">
    <reaction evidence="11">
        <text>2 H2O2 = O2 + 2 H2O</text>
        <dbReference type="Rhea" id="RHEA:20309"/>
        <dbReference type="ChEBI" id="CHEBI:15377"/>
        <dbReference type="ChEBI" id="CHEBI:15379"/>
        <dbReference type="ChEBI" id="CHEBI:16240"/>
        <dbReference type="EC" id="1.11.1.6"/>
    </reaction>
</comment>
<evidence type="ECO:0000256" key="10">
    <source>
        <dbReference type="ARBA" id="ARBA00023324"/>
    </source>
</evidence>
<dbReference type="PANTHER" id="PTHR42821:SF1">
    <property type="entry name" value="CATALASE-B"/>
    <property type="match status" value="1"/>
</dbReference>
<comment type="cofactor">
    <cofactor evidence="1 11 13">
        <name>heme</name>
        <dbReference type="ChEBI" id="CHEBI:30413"/>
    </cofactor>
</comment>
<protein>
    <recommendedName>
        <fullName evidence="4 11">Catalase</fullName>
        <ecNumber evidence="4 11">1.11.1.6</ecNumber>
    </recommendedName>
</protein>
<dbReference type="PANTHER" id="PTHR42821">
    <property type="entry name" value="CATALASE"/>
    <property type="match status" value="1"/>
</dbReference>
<dbReference type="InterPro" id="IPR020835">
    <property type="entry name" value="Catalase_sf"/>
</dbReference>
<dbReference type="GO" id="GO:0005829">
    <property type="term" value="C:cytosol"/>
    <property type="evidence" value="ECO:0007669"/>
    <property type="project" value="TreeGrafter"/>
</dbReference>
<evidence type="ECO:0000256" key="6">
    <source>
        <dbReference type="ARBA" id="ARBA00022617"/>
    </source>
</evidence>
<feature type="compositionally biased region" description="Low complexity" evidence="15">
    <location>
        <begin position="43"/>
        <end position="53"/>
    </location>
</feature>
<feature type="binding site" evidence="14">
    <location>
        <position position="467"/>
    </location>
    <ligand>
        <name>heme</name>
        <dbReference type="ChEBI" id="CHEBI:30413"/>
    </ligand>
</feature>
<dbReference type="SUPFAM" id="SSF52317">
    <property type="entry name" value="Class I glutamine amidotransferase-like"/>
    <property type="match status" value="1"/>
</dbReference>
<dbReference type="SMART" id="SM01060">
    <property type="entry name" value="Catalase"/>
    <property type="match status" value="1"/>
</dbReference>
<feature type="active site" evidence="12">
    <location>
        <position position="173"/>
    </location>
</feature>
<dbReference type="GO" id="GO:0006979">
    <property type="term" value="P:response to oxidative stress"/>
    <property type="evidence" value="ECO:0007669"/>
    <property type="project" value="InterPro"/>
</dbReference>
<organism evidence="17 18">
    <name type="scientific">Ramlibacter pinisoli</name>
    <dbReference type="NCBI Taxonomy" id="2682844"/>
    <lineage>
        <taxon>Bacteria</taxon>
        <taxon>Pseudomonadati</taxon>
        <taxon>Pseudomonadota</taxon>
        <taxon>Betaproteobacteria</taxon>
        <taxon>Burkholderiales</taxon>
        <taxon>Comamonadaceae</taxon>
        <taxon>Ramlibacter</taxon>
    </lineage>
</organism>
<dbReference type="GO" id="GO:0020037">
    <property type="term" value="F:heme binding"/>
    <property type="evidence" value="ECO:0007669"/>
    <property type="project" value="UniProtKB-UniRule"/>
</dbReference>
<feature type="binding site" evidence="14">
    <location>
        <position position="210"/>
    </location>
    <ligand>
        <name>heme</name>
        <dbReference type="ChEBI" id="CHEBI:30413"/>
    </ligand>
</feature>
<keyword evidence="9 11" id="KW-0408">Iron</keyword>
<comment type="caution">
    <text evidence="17">The sequence shown here is derived from an EMBL/GenBank/DDBJ whole genome shotgun (WGS) entry which is preliminary data.</text>
</comment>
<feature type="domain" description="Catalase core" evidence="16">
    <location>
        <begin position="126"/>
        <end position="514"/>
    </location>
</feature>
<dbReference type="Gene3D" id="1.20.1370.20">
    <property type="match status" value="1"/>
</dbReference>
<dbReference type="InterPro" id="IPR041399">
    <property type="entry name" value="Catalase_large_C"/>
</dbReference>
<feature type="active site" evidence="12">
    <location>
        <position position="246"/>
    </location>
</feature>
<dbReference type="SUPFAM" id="SSF56634">
    <property type="entry name" value="Heme-dependent catalase-like"/>
    <property type="match status" value="1"/>
</dbReference>
<reference evidence="17 18" key="1">
    <citation type="submission" date="2019-12" db="EMBL/GenBank/DDBJ databases">
        <authorList>
            <person name="Huq M.A."/>
        </authorList>
    </citation>
    <scope>NUCLEOTIDE SEQUENCE [LARGE SCALE GENOMIC DNA]</scope>
    <source>
        <strain evidence="17 18">MAH-25</strain>
    </source>
</reference>
<dbReference type="RefSeq" id="WP_157398008.1">
    <property type="nucleotide sequence ID" value="NZ_WSEL01000003.1"/>
</dbReference>
<dbReference type="InterPro" id="IPR043156">
    <property type="entry name" value="Catalase_clade2_helical"/>
</dbReference>
<sequence>MPKSTKPPAKPAKRAAAKSAARNTDSGPSQVTAALDDANSQKMAQMQDMAAAMPHNPTKPAEHGFASGLQPQPGAHVQPASRLPTGSTLSEENGSPKTGSLAPEGVNATIEPLDRVRVDSAGQVLTTNQGVPVADNQNSLKYGVRGPALLEDFILREKLTHFDHERIPERIVHARGSGAHGFFECYEPLTDLTRAAPFQEAGKVTPVFVRFSTVAGERGSKDTARDVRGFAVKFYTDEGNWDLVGNNIPVFFIQDAMKFPDLVHAVKAEPHHQMPQAASAHDTFWDFVSLMPESTHMLMWVMSDRAIPRSFATMQGFGVHSYRLVNAAGESVFVKFHWSPVAGTHSLVWDEAVKISGADPDYHRRDLWERIESGNFPEYELAFQVFTEEQAEQFSFDILDATKIVPEELVPLRPVGRMVLNRNPDNFFAETEQVAFCTAHVVPGIDFSNDPLLAGRIHSYVDTQISRLGGPNFHEIPINSPIAPVHNNQRDGLHRQAIHRGRVAYEPNSLGGGCPFQAGAAQGFVSVPARIRADEEQGKVRAKPEKFADHYTQARLFFESQTPVEQDHIASAFRFELSKVTVPAIRERTVAMLRNASEELAQKVAMGLGIDPLPEPLPLALPDPAKPEVTRSPALSLMARPGDGTLRGRKVALLVAPGVHGASLSAVQAALVEHGAVARLVGTRIGRMPTSDGDPLDADASLENEPGFLFDALVLPDGDEGVAALAQDGHTMEFIKDQFRHCKAILSLGASRLLLAKAGLPVSMDKSHAQGGTGLVFADAAGAKAATAEFIAGVARHRHFGREMDPPPL</sequence>
<evidence type="ECO:0000256" key="12">
    <source>
        <dbReference type="PIRSR" id="PIRSR038927-1"/>
    </source>
</evidence>
<evidence type="ECO:0000256" key="1">
    <source>
        <dbReference type="ARBA" id="ARBA00001971"/>
    </source>
</evidence>
<dbReference type="AlphaFoldDB" id="A0A6N8IT39"/>
<evidence type="ECO:0000256" key="11">
    <source>
        <dbReference type="PIRNR" id="PIRNR038927"/>
    </source>
</evidence>
<keyword evidence="10 11" id="KW-0376">Hydrogen peroxide</keyword>
<evidence type="ECO:0000256" key="9">
    <source>
        <dbReference type="ARBA" id="ARBA00023004"/>
    </source>
</evidence>
<feature type="region of interest" description="Disordered" evidence="15">
    <location>
        <begin position="1"/>
        <end position="105"/>
    </location>
</feature>
<dbReference type="GO" id="GO:0046872">
    <property type="term" value="F:metal ion binding"/>
    <property type="evidence" value="ECO:0007669"/>
    <property type="project" value="UniProtKB-KW"/>
</dbReference>
<evidence type="ECO:0000256" key="15">
    <source>
        <dbReference type="SAM" id="MobiDB-lite"/>
    </source>
</evidence>
<feature type="binding site" evidence="14">
    <location>
        <position position="259"/>
    </location>
    <ligand>
        <name>heme</name>
        <dbReference type="ChEBI" id="CHEBI:30413"/>
    </ligand>
</feature>
<dbReference type="InterPro" id="IPR018028">
    <property type="entry name" value="Catalase"/>
</dbReference>
<feature type="compositionally biased region" description="Polar residues" evidence="15">
    <location>
        <begin position="84"/>
        <end position="98"/>
    </location>
</feature>
<dbReference type="EMBL" id="WSEL01000003">
    <property type="protein sequence ID" value="MVQ30081.1"/>
    <property type="molecule type" value="Genomic_DNA"/>
</dbReference>
<evidence type="ECO:0000256" key="5">
    <source>
        <dbReference type="ARBA" id="ARBA00022559"/>
    </source>
</evidence>
<comment type="similarity">
    <text evidence="3">Belongs to the catalase family. HPII subfamily.</text>
</comment>
<evidence type="ECO:0000256" key="3">
    <source>
        <dbReference type="ARBA" id="ARBA00010660"/>
    </source>
</evidence>
<evidence type="ECO:0000256" key="13">
    <source>
        <dbReference type="PIRSR" id="PIRSR038927-2"/>
    </source>
</evidence>
<keyword evidence="8 11" id="KW-0560">Oxidoreductase</keyword>
<dbReference type="PROSITE" id="PS00438">
    <property type="entry name" value="CATALASE_2"/>
    <property type="match status" value="1"/>
</dbReference>
<name>A0A6N8IT39_9BURK</name>
<dbReference type="GO" id="GO:0004096">
    <property type="term" value="F:catalase activity"/>
    <property type="evidence" value="ECO:0007669"/>
    <property type="project" value="UniProtKB-UniRule"/>
</dbReference>
<feature type="compositionally biased region" description="Polar residues" evidence="15">
    <location>
        <begin position="23"/>
        <end position="42"/>
    </location>
</feature>
<accession>A0A6N8IT39</accession>
<evidence type="ECO:0000313" key="17">
    <source>
        <dbReference type="EMBL" id="MVQ30081.1"/>
    </source>
</evidence>
<dbReference type="InterPro" id="IPR011614">
    <property type="entry name" value="Catalase_core"/>
</dbReference>
<evidence type="ECO:0000259" key="16">
    <source>
        <dbReference type="SMART" id="SM01060"/>
    </source>
</evidence>
<keyword evidence="7 11" id="KW-0479">Metal-binding</keyword>
<dbReference type="Gene3D" id="3.40.50.880">
    <property type="match status" value="1"/>
</dbReference>
<evidence type="ECO:0000256" key="8">
    <source>
        <dbReference type="ARBA" id="ARBA00023002"/>
    </source>
</evidence>
<dbReference type="PIRSF" id="PIRSF038927">
    <property type="entry name" value="Catalase_clade2"/>
    <property type="match status" value="1"/>
</dbReference>
<feature type="binding site" evidence="14">
    <location>
        <position position="170"/>
    </location>
    <ligand>
        <name>heme</name>
        <dbReference type="ChEBI" id="CHEBI:30413"/>
    </ligand>
</feature>
<comment type="function">
    <text evidence="2 11">Decomposes hydrogen peroxide into water and oxygen; serves to protect cells from the toxic effects of hydrogen peroxide.</text>
</comment>
<dbReference type="CDD" id="cd03132">
    <property type="entry name" value="GATase1_catalase"/>
    <property type="match status" value="1"/>
</dbReference>
<dbReference type="PROSITE" id="PS51402">
    <property type="entry name" value="CATALASE_3"/>
    <property type="match status" value="1"/>
</dbReference>
<dbReference type="Pfam" id="PF18011">
    <property type="entry name" value="Catalase_C"/>
    <property type="match status" value="1"/>
</dbReference>
<dbReference type="InterPro" id="IPR024708">
    <property type="entry name" value="Catalase_AS"/>
</dbReference>
<dbReference type="InterPro" id="IPR029062">
    <property type="entry name" value="Class_I_gatase-like"/>
</dbReference>
<dbReference type="Pfam" id="PF06628">
    <property type="entry name" value="Catalase-rel"/>
    <property type="match status" value="1"/>
</dbReference>
<feature type="binding site" evidence="14">
    <location>
        <position position="456"/>
    </location>
    <ligand>
        <name>heme</name>
        <dbReference type="ChEBI" id="CHEBI:30413"/>
    </ligand>
</feature>
<gene>
    <name evidence="17" type="ORF">GON04_11520</name>
</gene>
<dbReference type="PRINTS" id="PR00067">
    <property type="entry name" value="CATALASE"/>
</dbReference>
<dbReference type="Pfam" id="PF00199">
    <property type="entry name" value="Catalase"/>
    <property type="match status" value="1"/>
</dbReference>
<dbReference type="InterPro" id="IPR024712">
    <property type="entry name" value="Catalase_clade2"/>
</dbReference>
<dbReference type="GO" id="GO:0042744">
    <property type="term" value="P:hydrogen peroxide catabolic process"/>
    <property type="evidence" value="ECO:0007669"/>
    <property type="project" value="UniProtKB-UniRule"/>
</dbReference>
<dbReference type="EC" id="1.11.1.6" evidence="4 11"/>
<evidence type="ECO:0000313" key="18">
    <source>
        <dbReference type="Proteomes" id="UP000469385"/>
    </source>
</evidence>
<dbReference type="Proteomes" id="UP000469385">
    <property type="component" value="Unassembled WGS sequence"/>
</dbReference>
<dbReference type="Gene3D" id="2.40.180.10">
    <property type="entry name" value="Catalase core domain"/>
    <property type="match status" value="1"/>
</dbReference>
<evidence type="ECO:0000256" key="14">
    <source>
        <dbReference type="PIRSR" id="PIRSR038927-3"/>
    </source>
</evidence>